<dbReference type="EMBL" id="MDUX01000020">
    <property type="protein sequence ID" value="KAF7599476.1"/>
    <property type="molecule type" value="Genomic_DNA"/>
</dbReference>
<feature type="transmembrane region" description="Helical" evidence="1">
    <location>
        <begin position="200"/>
        <end position="221"/>
    </location>
</feature>
<proteinExistence type="predicted"/>
<reference evidence="3 4" key="2">
    <citation type="submission" date="2017-07" db="EMBL/GenBank/DDBJ databases">
        <title>Candidatus Dactylopiibacterium carminicum, a nitrogen-fixing symbiont of the cochineal insect Dactylopius coccus and Dactylopius opuntiae (Hemiptera: Coccoidea: Dactylopiidae).</title>
        <authorList>
            <person name="Vera A."/>
        </authorList>
    </citation>
    <scope>NUCLEOTIDE SEQUENCE [LARGE SCALE GENOMIC DNA]</scope>
    <source>
        <strain evidence="3 4">NFDCM</strain>
    </source>
</reference>
<dbReference type="Proteomes" id="UP000623509">
    <property type="component" value="Unassembled WGS sequence"/>
</dbReference>
<evidence type="ECO:0000313" key="5">
    <source>
        <dbReference type="Proteomes" id="UP000623509"/>
    </source>
</evidence>
<evidence type="ECO:0000256" key="1">
    <source>
        <dbReference type="SAM" id="Phobius"/>
    </source>
</evidence>
<protein>
    <submittedName>
        <fullName evidence="3">Uncharacterized protein</fullName>
    </submittedName>
</protein>
<dbReference type="EMBL" id="NMRN01000016">
    <property type="protein sequence ID" value="PAS93481.1"/>
    <property type="molecule type" value="Genomic_DNA"/>
</dbReference>
<evidence type="ECO:0000313" key="2">
    <source>
        <dbReference type="EMBL" id="KAF7599476.1"/>
    </source>
</evidence>
<reference evidence="2 5" key="1">
    <citation type="submission" date="2016-08" db="EMBL/GenBank/DDBJ databases">
        <title>Candidatus Dactylopiibacterium carminicum genome sequence.</title>
        <authorList>
            <person name="Ramirez-Puebla S.T."/>
            <person name="Ormeno-Orrillo E."/>
            <person name="Vera-Ponce De Leon A."/>
            <person name="Luis L."/>
            <person name="Sanchez-Flores A."/>
            <person name="Monica R."/>
            <person name="Martinez-Romero E."/>
        </authorList>
    </citation>
    <scope>NUCLEOTIDE SEQUENCE [LARGE SCALE GENOMIC DNA]</scope>
    <source>
        <strain evidence="2">END1</strain>
    </source>
</reference>
<keyword evidence="5" id="KW-1185">Reference proteome</keyword>
<dbReference type="OrthoDB" id="9156563at2"/>
<evidence type="ECO:0000313" key="4">
    <source>
        <dbReference type="Proteomes" id="UP000216107"/>
    </source>
</evidence>
<keyword evidence="1" id="KW-0812">Transmembrane</keyword>
<dbReference type="AlphaFoldDB" id="A0A272ETR2"/>
<feature type="transmembrane region" description="Helical" evidence="1">
    <location>
        <begin position="147"/>
        <end position="166"/>
    </location>
</feature>
<feature type="transmembrane region" description="Helical" evidence="1">
    <location>
        <begin position="7"/>
        <end position="33"/>
    </location>
</feature>
<feature type="transmembrane region" description="Helical" evidence="1">
    <location>
        <begin position="39"/>
        <end position="59"/>
    </location>
</feature>
<feature type="transmembrane region" description="Helical" evidence="1">
    <location>
        <begin position="172"/>
        <end position="193"/>
    </location>
</feature>
<sequence length="271" mass="29448">MRGKNRFIAHLIGALAGSGAVFGAFCLSGALLMPGAGDGTSIAIGVFGALVLCAYLGALHSPKQKASQSAEAEPAVLVAVAGTKTDASPVSRVSRKPFKDSLQSWWQEEKRRQEEFLRQEERKRVSREKALGMPFGTFFSERMEDHLMLWGGVLFLIVWGCLFAFVPSAEDWLTRLVVSFIVACLLAAVWGVSCIVIVPAILLLLALLPFACVSILAEAWWRIRHNQPYIAPPVVISYDSIAPSAPTRNAGNWLVPLAIGLWIGNAWGKDD</sequence>
<keyword evidence="1" id="KW-0472">Membrane</keyword>
<comment type="caution">
    <text evidence="3">The sequence shown here is derived from an EMBL/GenBank/DDBJ whole genome shotgun (WGS) entry which is preliminary data.</text>
</comment>
<gene>
    <name evidence="2" type="ORF">BGI27_07920</name>
    <name evidence="3" type="ORF">CGU29_07320</name>
</gene>
<keyword evidence="1" id="KW-1133">Transmembrane helix</keyword>
<dbReference type="Proteomes" id="UP000216107">
    <property type="component" value="Unassembled WGS sequence"/>
</dbReference>
<accession>A0A272ETR2</accession>
<dbReference type="RefSeq" id="WP_095524356.1">
    <property type="nucleotide sequence ID" value="NZ_MDUX01000020.1"/>
</dbReference>
<organism evidence="3 4">
    <name type="scientific">Candidatus Dactylopiibacterium carminicum</name>
    <dbReference type="NCBI Taxonomy" id="857335"/>
    <lineage>
        <taxon>Bacteria</taxon>
        <taxon>Pseudomonadati</taxon>
        <taxon>Pseudomonadota</taxon>
        <taxon>Betaproteobacteria</taxon>
        <taxon>Rhodocyclales</taxon>
        <taxon>Rhodocyclaceae</taxon>
        <taxon>Candidatus Dactylopiibacterium</taxon>
    </lineage>
</organism>
<name>A0A272ETR2_9RHOO</name>
<evidence type="ECO:0000313" key="3">
    <source>
        <dbReference type="EMBL" id="PAS93481.1"/>
    </source>
</evidence>